<keyword evidence="2" id="KW-1185">Reference proteome</keyword>
<proteinExistence type="predicted"/>
<dbReference type="EMBL" id="CP042469">
    <property type="protein sequence ID" value="QOX63735.1"/>
    <property type="molecule type" value="Genomic_DNA"/>
</dbReference>
<evidence type="ECO:0000313" key="2">
    <source>
        <dbReference type="Proteomes" id="UP000594014"/>
    </source>
</evidence>
<accession>A0ACD1AC07</accession>
<dbReference type="Proteomes" id="UP000594014">
    <property type="component" value="Chromosome"/>
</dbReference>
<protein>
    <submittedName>
        <fullName evidence="1">DUF1638 domain-containing protein</fullName>
    </submittedName>
</protein>
<gene>
    <name evidence="1" type="ORF">FRZ06_10450</name>
</gene>
<sequence>MRNLILACEILEDEIKKALSAAENQDPIIWIDSSLHMFPQKLHDKLQEEIDRLDSEGEDSLGSPQNILLSFGYCGNAVVGLKSAKSNLVFPQANDCIDLFLYKNEDKITIRSSGCYFLTRGWLKSQYSIVNEYDRYLEKYGQKKTDRIMDVMLSHYQCFTLLDTGAYPVEDFTPIASEAARKLNMQLCTKKGNIQQLIKLFSEDWDEDFCIIPHNSQVTLDHFSHLNLSPAQGQIL</sequence>
<name>A0ACD1AC07_9FIRM</name>
<reference evidence="1" key="1">
    <citation type="submission" date="2019-08" db="EMBL/GenBank/DDBJ databases">
        <title>Genome sequence of Clostridiales bacterium MT110.</title>
        <authorList>
            <person name="Cao J."/>
        </authorList>
    </citation>
    <scope>NUCLEOTIDE SEQUENCE</scope>
    <source>
        <strain evidence="1">MT110</strain>
    </source>
</reference>
<evidence type="ECO:0000313" key="1">
    <source>
        <dbReference type="EMBL" id="QOX63735.1"/>
    </source>
</evidence>
<organism evidence="1 2">
    <name type="scientific">Anoxybacterium hadale</name>
    <dbReference type="NCBI Taxonomy" id="3408580"/>
    <lineage>
        <taxon>Bacteria</taxon>
        <taxon>Bacillati</taxon>
        <taxon>Bacillota</taxon>
        <taxon>Clostridia</taxon>
        <taxon>Peptostreptococcales</taxon>
        <taxon>Anaerovoracaceae</taxon>
        <taxon>Anoxybacterium</taxon>
    </lineage>
</organism>